<protein>
    <submittedName>
        <fullName evidence="3">Dihydrodipicolinate synthetase</fullName>
        <ecNumber evidence="3">4.-.-.-</ecNumber>
    </submittedName>
</protein>
<dbReference type="PANTHER" id="PTHR42849">
    <property type="entry name" value="N-ACETYLNEURAMINATE LYASE"/>
    <property type="match status" value="1"/>
</dbReference>
<dbReference type="InterPro" id="IPR013785">
    <property type="entry name" value="Aldolase_TIM"/>
</dbReference>
<proteinExistence type="predicted"/>
<evidence type="ECO:0000313" key="3">
    <source>
        <dbReference type="EMBL" id="EKC77147.1"/>
    </source>
</evidence>
<dbReference type="GO" id="GO:0008747">
    <property type="term" value="F:N-acetylneuraminate lyase activity"/>
    <property type="evidence" value="ECO:0007669"/>
    <property type="project" value="TreeGrafter"/>
</dbReference>
<dbReference type="SMART" id="SM01130">
    <property type="entry name" value="DHDPS"/>
    <property type="match status" value="1"/>
</dbReference>
<feature type="non-terminal residue" evidence="3">
    <location>
        <position position="232"/>
    </location>
</feature>
<name>K1TVT6_9ZZZZ</name>
<dbReference type="InterPro" id="IPR002220">
    <property type="entry name" value="DapA-like"/>
</dbReference>
<dbReference type="Pfam" id="PF00701">
    <property type="entry name" value="DHDPS"/>
    <property type="match status" value="1"/>
</dbReference>
<dbReference type="EMBL" id="AJWZ01000342">
    <property type="protein sequence ID" value="EKC77147.1"/>
    <property type="molecule type" value="Genomic_DNA"/>
</dbReference>
<dbReference type="AlphaFoldDB" id="K1TVT6"/>
<dbReference type="EC" id="4.-.-.-" evidence="3"/>
<dbReference type="SUPFAM" id="SSF51569">
    <property type="entry name" value="Aldolase"/>
    <property type="match status" value="1"/>
</dbReference>
<dbReference type="PROSITE" id="PS00665">
    <property type="entry name" value="DHDPS_1"/>
    <property type="match status" value="1"/>
</dbReference>
<evidence type="ECO:0000256" key="2">
    <source>
        <dbReference type="ARBA" id="ARBA00023270"/>
    </source>
</evidence>
<dbReference type="GO" id="GO:0005829">
    <property type="term" value="C:cytosol"/>
    <property type="evidence" value="ECO:0007669"/>
    <property type="project" value="TreeGrafter"/>
</dbReference>
<comment type="caution">
    <text evidence="3">The sequence shown here is derived from an EMBL/GenBank/DDBJ whole genome shotgun (WGS) entry which is preliminary data.</text>
</comment>
<sequence length="232" mass="25397">MKYDTSIYRGVFCALNAIYDENDNINTDAIKALVTKYKQLGVNGIYACGSTGEGFLLSTEERMQVAEAVKEAAGDDMAVIVHVGAASTKEACILARHAEKIGVSAVSAVPSVYYRLSEASIEKHWDTIMDSTELPFFIYNIPQLTGYDLSFELFEKMAKKEKVIGIKNSSESTCQTERFRKIAGPDFVIFNGPDEQLLAGRLMGATAGIGGTYGTMPELYLELTRLIETGDI</sequence>
<keyword evidence="2" id="KW-0704">Schiff base</keyword>
<reference evidence="3" key="1">
    <citation type="journal article" date="2013" name="Environ. Microbiol.">
        <title>Microbiota from the distal guts of lean and obese adolescents exhibit partial functional redundancy besides clear differences in community structure.</title>
        <authorList>
            <person name="Ferrer M."/>
            <person name="Ruiz A."/>
            <person name="Lanza F."/>
            <person name="Haange S.B."/>
            <person name="Oberbach A."/>
            <person name="Till H."/>
            <person name="Bargiela R."/>
            <person name="Campoy C."/>
            <person name="Segura M.T."/>
            <person name="Richter M."/>
            <person name="von Bergen M."/>
            <person name="Seifert J."/>
            <person name="Suarez A."/>
        </authorList>
    </citation>
    <scope>NUCLEOTIDE SEQUENCE</scope>
</reference>
<dbReference type="InterPro" id="IPR020624">
    <property type="entry name" value="Schiff_base-form_aldolases_CS"/>
</dbReference>
<evidence type="ECO:0000256" key="1">
    <source>
        <dbReference type="ARBA" id="ARBA00023239"/>
    </source>
</evidence>
<gene>
    <name evidence="3" type="ORF">OBE_00501</name>
</gene>
<organism evidence="3">
    <name type="scientific">human gut metagenome</name>
    <dbReference type="NCBI Taxonomy" id="408170"/>
    <lineage>
        <taxon>unclassified sequences</taxon>
        <taxon>metagenomes</taxon>
        <taxon>organismal metagenomes</taxon>
    </lineage>
</organism>
<dbReference type="GO" id="GO:0019262">
    <property type="term" value="P:N-acetylneuraminate catabolic process"/>
    <property type="evidence" value="ECO:0007669"/>
    <property type="project" value="TreeGrafter"/>
</dbReference>
<dbReference type="Gene3D" id="3.20.20.70">
    <property type="entry name" value="Aldolase class I"/>
    <property type="match status" value="1"/>
</dbReference>
<dbReference type="PANTHER" id="PTHR42849:SF1">
    <property type="entry name" value="N-ACETYLNEURAMINATE LYASE"/>
    <property type="match status" value="1"/>
</dbReference>
<dbReference type="PRINTS" id="PR00146">
    <property type="entry name" value="DHPICSNTHASE"/>
</dbReference>
<accession>K1TVT6</accession>
<keyword evidence="1 3" id="KW-0456">Lyase</keyword>